<comment type="caution">
    <text evidence="3">The sequence shown here is derived from an EMBL/GenBank/DDBJ whole genome shotgun (WGS) entry which is preliminary data.</text>
</comment>
<keyword evidence="4" id="KW-1185">Reference proteome</keyword>
<feature type="region of interest" description="Disordered" evidence="1">
    <location>
        <begin position="1"/>
        <end position="25"/>
    </location>
</feature>
<dbReference type="RefSeq" id="WP_305003999.1">
    <property type="nucleotide sequence ID" value="NZ_JAUQUB010000006.1"/>
</dbReference>
<dbReference type="Proteomes" id="UP001241072">
    <property type="component" value="Unassembled WGS sequence"/>
</dbReference>
<organism evidence="3 4">
    <name type="scientific">Antiquaquibacter soli</name>
    <dbReference type="NCBI Taxonomy" id="3064523"/>
    <lineage>
        <taxon>Bacteria</taxon>
        <taxon>Bacillati</taxon>
        <taxon>Actinomycetota</taxon>
        <taxon>Actinomycetes</taxon>
        <taxon>Micrococcales</taxon>
        <taxon>Microbacteriaceae</taxon>
        <taxon>Antiquaquibacter</taxon>
    </lineage>
</organism>
<evidence type="ECO:0000256" key="1">
    <source>
        <dbReference type="SAM" id="MobiDB-lite"/>
    </source>
</evidence>
<keyword evidence="2" id="KW-1133">Transmembrane helix</keyword>
<keyword evidence="2" id="KW-0472">Membrane</keyword>
<proteinExistence type="predicted"/>
<gene>
    <name evidence="3" type="ORF">Q5716_15175</name>
</gene>
<keyword evidence="2" id="KW-0812">Transmembrane</keyword>
<dbReference type="EMBL" id="JAUQUB010000006">
    <property type="protein sequence ID" value="MDO7883574.1"/>
    <property type="molecule type" value="Genomic_DNA"/>
</dbReference>
<accession>A0ABT9BRL1</accession>
<evidence type="ECO:0000313" key="3">
    <source>
        <dbReference type="EMBL" id="MDO7883574.1"/>
    </source>
</evidence>
<sequence>MTILNGVPLEPQPSEGPGPTASADSQTVGRVAGIVALISGVVFPPAGIVIGAIALQQARAGGYRNGFARAGLIIGIVLTVLAIVAIVALVILVPQWVQQIAQLCEDHGVVVESPGYYECTL</sequence>
<protein>
    <submittedName>
        <fullName evidence="3">DUF4190 domain-containing protein</fullName>
    </submittedName>
</protein>
<feature type="transmembrane region" description="Helical" evidence="2">
    <location>
        <begin position="67"/>
        <end position="93"/>
    </location>
</feature>
<feature type="transmembrane region" description="Helical" evidence="2">
    <location>
        <begin position="31"/>
        <end position="55"/>
    </location>
</feature>
<evidence type="ECO:0000313" key="4">
    <source>
        <dbReference type="Proteomes" id="UP001241072"/>
    </source>
</evidence>
<reference evidence="3 4" key="1">
    <citation type="submission" date="2023-07" db="EMBL/GenBank/DDBJ databases">
        <title>Protaetiibacter sp. nov WY-16 isolated from soil.</title>
        <authorList>
            <person name="Liu B."/>
            <person name="Wan Y."/>
        </authorList>
    </citation>
    <scope>NUCLEOTIDE SEQUENCE [LARGE SCALE GENOMIC DNA]</scope>
    <source>
        <strain evidence="3 4">WY-16</strain>
    </source>
</reference>
<name>A0ABT9BRL1_9MICO</name>
<evidence type="ECO:0000256" key="2">
    <source>
        <dbReference type="SAM" id="Phobius"/>
    </source>
</evidence>